<organism evidence="1">
    <name type="scientific">marine metagenome</name>
    <dbReference type="NCBI Taxonomy" id="408172"/>
    <lineage>
        <taxon>unclassified sequences</taxon>
        <taxon>metagenomes</taxon>
        <taxon>ecological metagenomes</taxon>
    </lineage>
</organism>
<name>A0A382GNL0_9ZZZZ</name>
<accession>A0A382GNL0</accession>
<gene>
    <name evidence="1" type="ORF">METZ01_LOCUS229218</name>
</gene>
<dbReference type="AlphaFoldDB" id="A0A382GNL0"/>
<feature type="non-terminal residue" evidence="1">
    <location>
        <position position="415"/>
    </location>
</feature>
<sequence>MNASGQDAVKIQIQAKVEGNEPILLNIEQPAPEVQLKKLPDGLEIKAKIEVNAAPVKGDDIPPLQKRARIINAAQAKAGIRILPNQVKVGRAGEVLQVAPPPFGGSRISTTGAKSLQVIPAEPEKLDRLRLFDGSVLRGNLIELNENRFLRWANEAAAEPLSFRFSSVDSIELAARKIQEENPPEKSGQNILLTFNNGDRIRGRLSKVDEKTFGMHTSFAGALDAKRENLASVILLPPSHETLYDASEGFSGWTPSNPNAWQAEGGDLFTVVSGSIGRVLPEKDALEIELEANWERSFYFRVQMFSDSQSRGYGSIGYDLSFSNNRMNLQVAKRKKGRLTRETIGSAVINDLFRSKSGHLRIYGNRKTKEFAVWLDGKQAARWKDGDDDFAPMGNSIVFYNQGGSSSLRLKDTTI</sequence>
<reference evidence="1" key="1">
    <citation type="submission" date="2018-05" db="EMBL/GenBank/DDBJ databases">
        <authorList>
            <person name="Lanie J.A."/>
            <person name="Ng W.-L."/>
            <person name="Kazmierczak K.M."/>
            <person name="Andrzejewski T.M."/>
            <person name="Davidsen T.M."/>
            <person name="Wayne K.J."/>
            <person name="Tettelin H."/>
            <person name="Glass J.I."/>
            <person name="Rusch D."/>
            <person name="Podicherti R."/>
            <person name="Tsui H.-C.T."/>
            <person name="Winkler M.E."/>
        </authorList>
    </citation>
    <scope>NUCLEOTIDE SEQUENCE</scope>
</reference>
<dbReference type="EMBL" id="UINC01056390">
    <property type="protein sequence ID" value="SVB76364.1"/>
    <property type="molecule type" value="Genomic_DNA"/>
</dbReference>
<protein>
    <submittedName>
        <fullName evidence="1">Uncharacterized protein</fullName>
    </submittedName>
</protein>
<evidence type="ECO:0000313" key="1">
    <source>
        <dbReference type="EMBL" id="SVB76364.1"/>
    </source>
</evidence>
<proteinExistence type="predicted"/>